<keyword evidence="2" id="KW-1185">Reference proteome</keyword>
<evidence type="ECO:0000313" key="2">
    <source>
        <dbReference type="Proteomes" id="UP000294692"/>
    </source>
</evidence>
<name>A0A4R3UPD6_9BURK</name>
<reference evidence="1 2" key="1">
    <citation type="submission" date="2019-03" db="EMBL/GenBank/DDBJ databases">
        <title>Genomic Encyclopedia of Type Strains, Phase IV (KMG-IV): sequencing the most valuable type-strain genomes for metagenomic binning, comparative biology and taxonomic classification.</title>
        <authorList>
            <person name="Goeker M."/>
        </authorList>
    </citation>
    <scope>NUCLEOTIDE SEQUENCE [LARGE SCALE GENOMIC DNA]</scope>
    <source>
        <strain evidence="1 2">DSM 100048</strain>
    </source>
</reference>
<accession>A0A4R3UPD6</accession>
<dbReference type="AlphaFoldDB" id="A0A4R3UPD6"/>
<organism evidence="1 2">
    <name type="scientific">Paracandidimonas soli</name>
    <dbReference type="NCBI Taxonomy" id="1917182"/>
    <lineage>
        <taxon>Bacteria</taxon>
        <taxon>Pseudomonadati</taxon>
        <taxon>Pseudomonadota</taxon>
        <taxon>Betaproteobacteria</taxon>
        <taxon>Burkholderiales</taxon>
        <taxon>Alcaligenaceae</taxon>
        <taxon>Paracandidimonas</taxon>
    </lineage>
</organism>
<comment type="caution">
    <text evidence="1">The sequence shown here is derived from an EMBL/GenBank/DDBJ whole genome shotgun (WGS) entry which is preliminary data.</text>
</comment>
<sequence length="181" mass="19114">MRGALDAGDNVNPLDRPTDPGLSAMRPVLATGFDWCRLPSSGAASAPRWAMCAAGAVMRMTGQTSTGGSMLIVLWRAYVLQISARPAFGLPRCSVARPSRGAFVAAYGRPVGVEFPALERIPRPQYLSGFGPAVPTLGWHLAPGTNRSVRWPVVDILEFGGAVSWTPYAKLHSCAGVVPPA</sequence>
<dbReference type="Proteomes" id="UP000294692">
    <property type="component" value="Unassembled WGS sequence"/>
</dbReference>
<evidence type="ECO:0000313" key="1">
    <source>
        <dbReference type="EMBL" id="TCU92567.1"/>
    </source>
</evidence>
<proteinExistence type="predicted"/>
<dbReference type="EMBL" id="SMBX01000014">
    <property type="protein sequence ID" value="TCU92567.1"/>
    <property type="molecule type" value="Genomic_DNA"/>
</dbReference>
<gene>
    <name evidence="1" type="ORF">EV686_1144</name>
</gene>
<protein>
    <submittedName>
        <fullName evidence="1">Uncharacterized protein</fullName>
    </submittedName>
</protein>